<dbReference type="PANTHER" id="PTHR12632">
    <property type="entry name" value="TRANSCRIPTION FACTOR NF-Y ALPHA-RELATED"/>
    <property type="match status" value="1"/>
</dbReference>
<evidence type="ECO:0000256" key="7">
    <source>
        <dbReference type="ARBA" id="ARBA00025911"/>
    </source>
</evidence>
<dbReference type="Gene3D" id="6.10.250.2430">
    <property type="match status" value="1"/>
</dbReference>
<dbReference type="PRINTS" id="PR00616">
    <property type="entry name" value="CCAATSUBUNTB"/>
</dbReference>
<keyword evidence="5 8" id="KW-0804">Transcription</keyword>
<dbReference type="InterPro" id="IPR001289">
    <property type="entry name" value="NFYA"/>
</dbReference>
<protein>
    <recommendedName>
        <fullName evidence="8">Nuclear transcription factor Y subunit</fullName>
    </recommendedName>
</protein>
<proteinExistence type="inferred from homology"/>
<dbReference type="EMBL" id="JALJOT010000004">
    <property type="protein sequence ID" value="KAK9915585.1"/>
    <property type="molecule type" value="Genomic_DNA"/>
</dbReference>
<dbReference type="PROSITE" id="PS00686">
    <property type="entry name" value="NFYA_HAP2_1"/>
    <property type="match status" value="1"/>
</dbReference>
<dbReference type="PROSITE" id="PS51152">
    <property type="entry name" value="NFYA_HAP2_2"/>
    <property type="match status" value="1"/>
</dbReference>
<comment type="subcellular location">
    <subcellularLocation>
        <location evidence="1 8">Nucleus</location>
    </subcellularLocation>
</comment>
<accession>A0ABR2YV46</accession>
<dbReference type="Pfam" id="PF02045">
    <property type="entry name" value="CBFB_NFYA"/>
    <property type="match status" value="1"/>
</dbReference>
<sequence>MPPRIYQQLERMAQQSPGWGFMGRPQLQGMMREWFKGVHMPLYRGPYQYDPYYGNLMYNQPVAAAAQPLGSGQARLALPTEIMEEEPVYVNAKQYHCILRRRQQRAKAEAENKLIKTRRPYLHQSRHNHATRRIRGAGGRFLTAQEAKALELSGETGRDMLFL</sequence>
<dbReference type="Proteomes" id="UP001491310">
    <property type="component" value="Unassembled WGS sequence"/>
</dbReference>
<gene>
    <name evidence="9" type="ORF">WJX75_001169</name>
</gene>
<evidence type="ECO:0000256" key="6">
    <source>
        <dbReference type="ARBA" id="ARBA00023242"/>
    </source>
</evidence>
<keyword evidence="10" id="KW-1185">Reference proteome</keyword>
<evidence type="ECO:0000256" key="1">
    <source>
        <dbReference type="ARBA" id="ARBA00004123"/>
    </source>
</evidence>
<evidence type="ECO:0000256" key="5">
    <source>
        <dbReference type="ARBA" id="ARBA00023163"/>
    </source>
</evidence>
<evidence type="ECO:0000313" key="10">
    <source>
        <dbReference type="Proteomes" id="UP001491310"/>
    </source>
</evidence>
<reference evidence="9 10" key="1">
    <citation type="journal article" date="2024" name="Nat. Commun.">
        <title>Phylogenomics reveals the evolutionary origins of lichenization in chlorophyte algae.</title>
        <authorList>
            <person name="Puginier C."/>
            <person name="Libourel C."/>
            <person name="Otte J."/>
            <person name="Skaloud P."/>
            <person name="Haon M."/>
            <person name="Grisel S."/>
            <person name="Petersen M."/>
            <person name="Berrin J.G."/>
            <person name="Delaux P.M."/>
            <person name="Dal Grande F."/>
            <person name="Keller J."/>
        </authorList>
    </citation>
    <scope>NUCLEOTIDE SEQUENCE [LARGE SCALE GENOMIC DNA]</scope>
    <source>
        <strain evidence="9 10">SAG 216-7</strain>
    </source>
</reference>
<organism evidence="9 10">
    <name type="scientific">Coccomyxa subellipsoidea</name>
    <dbReference type="NCBI Taxonomy" id="248742"/>
    <lineage>
        <taxon>Eukaryota</taxon>
        <taxon>Viridiplantae</taxon>
        <taxon>Chlorophyta</taxon>
        <taxon>core chlorophytes</taxon>
        <taxon>Trebouxiophyceae</taxon>
        <taxon>Trebouxiophyceae incertae sedis</taxon>
        <taxon>Coccomyxaceae</taxon>
        <taxon>Coccomyxa</taxon>
    </lineage>
</organism>
<dbReference type="InterPro" id="IPR018362">
    <property type="entry name" value="CCAAT-binding_factor_CS"/>
</dbReference>
<comment type="caution">
    <text evidence="9">The sequence shown here is derived from an EMBL/GenBank/DDBJ whole genome shotgun (WGS) entry which is preliminary data.</text>
</comment>
<evidence type="ECO:0000313" key="9">
    <source>
        <dbReference type="EMBL" id="KAK9915585.1"/>
    </source>
</evidence>
<keyword evidence="3 8" id="KW-0238">DNA-binding</keyword>
<comment type="function">
    <text evidence="8">Component of the sequence-specific heterotrimeric transcription factor (NF-Y) which specifically recognizes a 5'-CCAAT-3' box motif found in the promoters of its target genes.</text>
</comment>
<evidence type="ECO:0000256" key="2">
    <source>
        <dbReference type="ARBA" id="ARBA00023015"/>
    </source>
</evidence>
<comment type="similarity">
    <text evidence="8">Belongs to the NFYA/HAP2 subunit family.</text>
</comment>
<evidence type="ECO:0000256" key="3">
    <source>
        <dbReference type="ARBA" id="ARBA00023125"/>
    </source>
</evidence>
<keyword evidence="2 8" id="KW-0805">Transcription regulation</keyword>
<comment type="subunit">
    <text evidence="7">Heterotrimeric transcription factor composed of three components, NF-YA, NF-YB and NF-YC. NF-YB and NF-YC must interact and dimerize for NF-YA association and DNA binding.</text>
</comment>
<evidence type="ECO:0000256" key="4">
    <source>
        <dbReference type="ARBA" id="ARBA00023159"/>
    </source>
</evidence>
<name>A0ABR2YV46_9CHLO</name>
<keyword evidence="6 8" id="KW-0539">Nucleus</keyword>
<dbReference type="SMART" id="SM00521">
    <property type="entry name" value="CBF"/>
    <property type="match status" value="1"/>
</dbReference>
<keyword evidence="4" id="KW-0010">Activator</keyword>
<evidence type="ECO:0000256" key="8">
    <source>
        <dbReference type="RuleBase" id="RU367155"/>
    </source>
</evidence>